<dbReference type="PANTHER" id="PTHR45871">
    <property type="entry name" value="N-ACETYLGLUCOSAMINYL-PHOSPHATIDYLINOSITOL BIOSYNTHETIC PROTEIN"/>
    <property type="match status" value="1"/>
</dbReference>
<evidence type="ECO:0000313" key="5">
    <source>
        <dbReference type="Proteomes" id="UP000034947"/>
    </source>
</evidence>
<organism evidence="4 5">
    <name type="scientific">Aspergillus ochraceoroseus</name>
    <dbReference type="NCBI Taxonomy" id="138278"/>
    <lineage>
        <taxon>Eukaryota</taxon>
        <taxon>Fungi</taxon>
        <taxon>Dikarya</taxon>
        <taxon>Ascomycota</taxon>
        <taxon>Pezizomycotina</taxon>
        <taxon>Eurotiomycetes</taxon>
        <taxon>Eurotiomycetidae</taxon>
        <taxon>Eurotiales</taxon>
        <taxon>Aspergillaceae</taxon>
        <taxon>Aspergillus</taxon>
        <taxon>Aspergillus subgen. Nidulantes</taxon>
    </lineage>
</organism>
<dbReference type="Proteomes" id="UP000034947">
    <property type="component" value="Unassembled WGS sequence"/>
</dbReference>
<name>A0A0F8USZ1_9EURO</name>
<keyword evidence="2" id="KW-1133">Transmembrane helix</keyword>
<dbReference type="GO" id="GO:0000506">
    <property type="term" value="C:glycosylphosphatidylinositol-N-acetylglucosaminyltransferase (GPI-GnT) complex"/>
    <property type="evidence" value="ECO:0007669"/>
    <property type="project" value="TreeGrafter"/>
</dbReference>
<gene>
    <name evidence="4" type="ORF">AOCH_004769</name>
</gene>
<accession>A0A0F8USZ1</accession>
<proteinExistence type="predicted"/>
<dbReference type="OrthoDB" id="734129at2759"/>
<dbReference type="Pfam" id="PF13692">
    <property type="entry name" value="Glyco_trans_1_4"/>
    <property type="match status" value="1"/>
</dbReference>
<keyword evidence="2" id="KW-0812">Transmembrane</keyword>
<evidence type="ECO:0000256" key="1">
    <source>
        <dbReference type="SAM" id="MobiDB-lite"/>
    </source>
</evidence>
<feature type="compositionally biased region" description="Basic and acidic residues" evidence="1">
    <location>
        <begin position="331"/>
        <end position="341"/>
    </location>
</feature>
<dbReference type="FunFam" id="3.40.50.2000:FF:000053">
    <property type="entry name" value="Phosphatidylinositol N-acetylglucosaminyltransferase GPI3 subunit"/>
    <property type="match status" value="1"/>
</dbReference>
<comment type="caution">
    <text evidence="4">The sequence shown here is derived from an EMBL/GenBank/DDBJ whole genome shotgun (WGS) entry which is preliminary data.</text>
</comment>
<feature type="transmembrane region" description="Helical" evidence="2">
    <location>
        <begin position="283"/>
        <end position="302"/>
    </location>
</feature>
<dbReference type="SUPFAM" id="SSF53756">
    <property type="entry name" value="UDP-Glycosyltransferase/glycogen phosphorylase"/>
    <property type="match status" value="1"/>
</dbReference>
<feature type="region of interest" description="Disordered" evidence="1">
    <location>
        <begin position="322"/>
        <end position="341"/>
    </location>
</feature>
<dbReference type="AlphaFoldDB" id="A0A0F8USZ1"/>
<keyword evidence="5" id="KW-1185">Reference proteome</keyword>
<evidence type="ECO:0000313" key="4">
    <source>
        <dbReference type="EMBL" id="KKK22654.1"/>
    </source>
</evidence>
<dbReference type="GO" id="GO:0017176">
    <property type="term" value="F:phosphatidylinositol N-acetylglucosaminyltransferase activity"/>
    <property type="evidence" value="ECO:0007669"/>
    <property type="project" value="TreeGrafter"/>
</dbReference>
<dbReference type="PANTHER" id="PTHR45871:SF1">
    <property type="entry name" value="PHOSPHATIDYLINOSITOL N-ACETYLGLUCOSAMINYLTRANSFERASE SUBUNIT A"/>
    <property type="match status" value="1"/>
</dbReference>
<feature type="domain" description="Glycosyltransferase subfamily 4-like N-terminal" evidence="3">
    <location>
        <begin position="2"/>
        <end position="67"/>
    </location>
</feature>
<evidence type="ECO:0000259" key="3">
    <source>
        <dbReference type="Pfam" id="PF13439"/>
    </source>
</evidence>
<dbReference type="Gene3D" id="3.40.50.2000">
    <property type="entry name" value="Glycogen Phosphorylase B"/>
    <property type="match status" value="3"/>
</dbReference>
<dbReference type="InterPro" id="IPR028098">
    <property type="entry name" value="Glyco_trans_4-like_N"/>
</dbReference>
<dbReference type="GO" id="GO:0006506">
    <property type="term" value="P:GPI anchor biosynthetic process"/>
    <property type="evidence" value="ECO:0007669"/>
    <property type="project" value="TreeGrafter"/>
</dbReference>
<sequence>MGLRTVFTDHSLFGFADAGSILTNKLLKFCLSDVDHVICVSHTCKENTVLRASLDPLMVSVIPNAVVAENFRPLYATPRTDLLIAAIPRILASHPNVRFIIAGSGPKAIDLEQMLERNVLQDKVEMLGSIRHEEVRDVMVRGHIYLHPSLTEAFGTVIVEAASCGLYVVCTRVGGIPEVLPQHMTAFAKPEEDDIVLATSKAISALRSNKVRTERFHDQVKMMYSWTDVARRTERVYKGISGDISPQEFYGYYPGDIWEPGGDRVRNFSLIDRLKRYYGCGVWAGKLFCLCVVIDFIIYLFLEMLFPRANIDIARNWPKKPNPVNENTSSKGERDRIGTAS</sequence>
<keyword evidence="2" id="KW-0472">Membrane</keyword>
<dbReference type="Pfam" id="PF13439">
    <property type="entry name" value="Glyco_transf_4"/>
    <property type="match status" value="1"/>
</dbReference>
<evidence type="ECO:0000256" key="2">
    <source>
        <dbReference type="SAM" id="Phobius"/>
    </source>
</evidence>
<dbReference type="EMBL" id="JYKN01000884">
    <property type="protein sequence ID" value="KKK22654.1"/>
    <property type="molecule type" value="Genomic_DNA"/>
</dbReference>
<dbReference type="VEuPathDB" id="FungiDB:P175DRAFT_0475126"/>
<reference evidence="4 5" key="1">
    <citation type="submission" date="2015-02" db="EMBL/GenBank/DDBJ databases">
        <title>Draft Genome Sequences of Two Closely-Related Aflatoxigenic Aspergillus Species Obtained from the Cote d'Ivoire.</title>
        <authorList>
            <person name="Moore G.G."/>
            <person name="Beltz S.B."/>
            <person name="Mack B.M."/>
        </authorList>
    </citation>
    <scope>NUCLEOTIDE SEQUENCE [LARGE SCALE GENOMIC DNA]</scope>
    <source>
        <strain evidence="4 5">SRRC1432</strain>
    </source>
</reference>
<protein>
    <recommendedName>
        <fullName evidence="3">Glycosyltransferase subfamily 4-like N-terminal domain-containing protein</fullName>
    </recommendedName>
</protein>